<evidence type="ECO:0000313" key="7">
    <source>
        <dbReference type="EMBL" id="WEK45170.1"/>
    </source>
</evidence>
<sequence>MADGGAIKGGGGAVALFAAYCEHRPELLGRLRRRLGSPSLAEDLAQELYLRLERLGAIPAIRNPRALLLQAADNLALDHLRVENRRAELRRQAHELLWEDADEVNPERQLVALDEVRRTLAVIATLPDRCREIFILNRFEGVTQREIAERFGISTVAVEKHMRKAMARLAAAMSDDGVDGGWSEG</sequence>
<dbReference type="GO" id="GO:0006352">
    <property type="term" value="P:DNA-templated transcription initiation"/>
    <property type="evidence" value="ECO:0007669"/>
    <property type="project" value="InterPro"/>
</dbReference>
<evidence type="ECO:0000259" key="5">
    <source>
        <dbReference type="Pfam" id="PF04542"/>
    </source>
</evidence>
<accession>A0AAJ5X2Y9</accession>
<keyword evidence="2" id="KW-0805">Transcription regulation</keyword>
<evidence type="ECO:0000256" key="3">
    <source>
        <dbReference type="ARBA" id="ARBA00023082"/>
    </source>
</evidence>
<reference evidence="7" key="1">
    <citation type="submission" date="2023-03" db="EMBL/GenBank/DDBJ databases">
        <title>Andean soil-derived lignocellulolytic bacterial consortium as a source of novel taxa and putative plastic-active enzymes.</title>
        <authorList>
            <person name="Diaz-Garcia L."/>
            <person name="Chuvochina M."/>
            <person name="Feuerriegel G."/>
            <person name="Bunk B."/>
            <person name="Sproer C."/>
            <person name="Streit W.R."/>
            <person name="Rodriguez L.M."/>
            <person name="Overmann J."/>
            <person name="Jimenez D.J."/>
        </authorList>
    </citation>
    <scope>NUCLEOTIDE SEQUENCE</scope>
    <source>
        <strain evidence="7">MAG 26</strain>
    </source>
</reference>
<keyword evidence="4" id="KW-0804">Transcription</keyword>
<dbReference type="KEGG" id="acob:P0Y56_08980"/>
<comment type="similarity">
    <text evidence="1">Belongs to the sigma-70 factor family. ECF subfamily.</text>
</comment>
<feature type="domain" description="RNA polymerase sigma-70 region 2" evidence="5">
    <location>
        <begin position="22"/>
        <end position="85"/>
    </location>
</feature>
<dbReference type="PANTHER" id="PTHR43133:SF63">
    <property type="entry name" value="RNA POLYMERASE SIGMA FACTOR FECI-RELATED"/>
    <property type="match status" value="1"/>
</dbReference>
<dbReference type="InterPro" id="IPR039425">
    <property type="entry name" value="RNA_pol_sigma-70-like"/>
</dbReference>
<dbReference type="InterPro" id="IPR013325">
    <property type="entry name" value="RNA_pol_sigma_r2"/>
</dbReference>
<dbReference type="GO" id="GO:0003677">
    <property type="term" value="F:DNA binding"/>
    <property type="evidence" value="ECO:0007669"/>
    <property type="project" value="InterPro"/>
</dbReference>
<dbReference type="AlphaFoldDB" id="A0AAJ5X2Y9"/>
<evidence type="ECO:0000256" key="1">
    <source>
        <dbReference type="ARBA" id="ARBA00010641"/>
    </source>
</evidence>
<dbReference type="CDD" id="cd06171">
    <property type="entry name" value="Sigma70_r4"/>
    <property type="match status" value="1"/>
</dbReference>
<dbReference type="PANTHER" id="PTHR43133">
    <property type="entry name" value="RNA POLYMERASE ECF-TYPE SIGMA FACTO"/>
    <property type="match status" value="1"/>
</dbReference>
<protein>
    <submittedName>
        <fullName evidence="7">Sigma-70 family RNA polymerase sigma factor</fullName>
    </submittedName>
</protein>
<dbReference type="InterPro" id="IPR014284">
    <property type="entry name" value="RNA_pol_sigma-70_dom"/>
</dbReference>
<dbReference type="Pfam" id="PF08281">
    <property type="entry name" value="Sigma70_r4_2"/>
    <property type="match status" value="1"/>
</dbReference>
<proteinExistence type="inferred from homology"/>
<dbReference type="Gene3D" id="1.10.1740.10">
    <property type="match status" value="1"/>
</dbReference>
<dbReference type="SUPFAM" id="SSF88659">
    <property type="entry name" value="Sigma3 and sigma4 domains of RNA polymerase sigma factors"/>
    <property type="match status" value="1"/>
</dbReference>
<evidence type="ECO:0000256" key="2">
    <source>
        <dbReference type="ARBA" id="ARBA00023015"/>
    </source>
</evidence>
<dbReference type="InterPro" id="IPR013324">
    <property type="entry name" value="RNA_pol_sigma_r3/r4-like"/>
</dbReference>
<evidence type="ECO:0000259" key="6">
    <source>
        <dbReference type="Pfam" id="PF08281"/>
    </source>
</evidence>
<feature type="domain" description="RNA polymerase sigma factor 70 region 4 type 2" evidence="6">
    <location>
        <begin position="120"/>
        <end position="169"/>
    </location>
</feature>
<evidence type="ECO:0000313" key="8">
    <source>
        <dbReference type="Proteomes" id="UP001218362"/>
    </source>
</evidence>
<dbReference type="SUPFAM" id="SSF88946">
    <property type="entry name" value="Sigma2 domain of RNA polymerase sigma factors"/>
    <property type="match status" value="1"/>
</dbReference>
<gene>
    <name evidence="7" type="ORF">P0Y56_08980</name>
</gene>
<dbReference type="InterPro" id="IPR036388">
    <property type="entry name" value="WH-like_DNA-bd_sf"/>
</dbReference>
<organism evidence="7 8">
    <name type="scientific">Candidatus Andeanibacterium colombiense</name>
    <dbReference type="NCBI Taxonomy" id="3121345"/>
    <lineage>
        <taxon>Bacteria</taxon>
        <taxon>Pseudomonadati</taxon>
        <taxon>Pseudomonadota</taxon>
        <taxon>Alphaproteobacteria</taxon>
        <taxon>Sphingomonadales</taxon>
        <taxon>Sphingomonadaceae</taxon>
        <taxon>Candidatus Andeanibacterium</taxon>
    </lineage>
</organism>
<dbReference type="Proteomes" id="UP001218362">
    <property type="component" value="Chromosome"/>
</dbReference>
<dbReference type="NCBIfam" id="TIGR02937">
    <property type="entry name" value="sigma70-ECF"/>
    <property type="match status" value="1"/>
</dbReference>
<name>A0AAJ5X2Y9_9SPHN</name>
<dbReference type="EMBL" id="CP119316">
    <property type="protein sequence ID" value="WEK45170.1"/>
    <property type="molecule type" value="Genomic_DNA"/>
</dbReference>
<dbReference type="Pfam" id="PF04542">
    <property type="entry name" value="Sigma70_r2"/>
    <property type="match status" value="1"/>
</dbReference>
<keyword evidence="3" id="KW-0731">Sigma factor</keyword>
<dbReference type="GO" id="GO:0016987">
    <property type="term" value="F:sigma factor activity"/>
    <property type="evidence" value="ECO:0007669"/>
    <property type="project" value="UniProtKB-KW"/>
</dbReference>
<dbReference type="InterPro" id="IPR007627">
    <property type="entry name" value="RNA_pol_sigma70_r2"/>
</dbReference>
<evidence type="ECO:0000256" key="4">
    <source>
        <dbReference type="ARBA" id="ARBA00023163"/>
    </source>
</evidence>
<dbReference type="Gene3D" id="1.10.10.10">
    <property type="entry name" value="Winged helix-like DNA-binding domain superfamily/Winged helix DNA-binding domain"/>
    <property type="match status" value="1"/>
</dbReference>
<dbReference type="InterPro" id="IPR013249">
    <property type="entry name" value="RNA_pol_sigma70_r4_t2"/>
</dbReference>